<evidence type="ECO:0000256" key="3">
    <source>
        <dbReference type="SAM" id="Phobius"/>
    </source>
</evidence>
<feature type="transmembrane region" description="Helical" evidence="3">
    <location>
        <begin position="346"/>
        <end position="367"/>
    </location>
</feature>
<dbReference type="AlphaFoldDB" id="A0A9J7N1I8"/>
<dbReference type="SUPFAM" id="SSF52129">
    <property type="entry name" value="Caspase-like"/>
    <property type="match status" value="1"/>
</dbReference>
<name>A0A9J7N1I8_BRAFL</name>
<dbReference type="GO" id="GO:0043525">
    <property type="term" value="P:positive regulation of neuron apoptotic process"/>
    <property type="evidence" value="ECO:0000318"/>
    <property type="project" value="GO_Central"/>
</dbReference>
<dbReference type="Gene3D" id="1.10.533.10">
    <property type="entry name" value="Death Domain, Fas"/>
    <property type="match status" value="1"/>
</dbReference>
<dbReference type="PROSITE" id="PS50207">
    <property type="entry name" value="CASPASE_P10"/>
    <property type="match status" value="1"/>
</dbReference>
<dbReference type="InterPro" id="IPR000488">
    <property type="entry name" value="Death_dom"/>
</dbReference>
<dbReference type="PRINTS" id="PR00376">
    <property type="entry name" value="IL1BCENZYME"/>
</dbReference>
<reference evidence="8" key="2">
    <citation type="submission" date="2025-08" db="UniProtKB">
        <authorList>
            <consortium name="RefSeq"/>
        </authorList>
    </citation>
    <scope>IDENTIFICATION</scope>
    <source>
        <strain evidence="8">S238N-H82</strain>
        <tissue evidence="8">Testes</tissue>
    </source>
</reference>
<gene>
    <name evidence="8" type="primary">LOC118422822</name>
</gene>
<dbReference type="InterPro" id="IPR029030">
    <property type="entry name" value="Caspase-like_dom_sf"/>
</dbReference>
<dbReference type="PANTHER" id="PTHR10454:SF210">
    <property type="entry name" value="CASPASE-2"/>
    <property type="match status" value="1"/>
</dbReference>
<dbReference type="InterPro" id="IPR011029">
    <property type="entry name" value="DEATH-like_dom_sf"/>
</dbReference>
<evidence type="ECO:0000259" key="6">
    <source>
        <dbReference type="PROSITE" id="PS50208"/>
    </source>
</evidence>
<keyword evidence="3" id="KW-0812">Transmembrane</keyword>
<dbReference type="RefSeq" id="XP_035686494.1">
    <property type="nucleotide sequence ID" value="XM_035830601.1"/>
</dbReference>
<dbReference type="CDD" id="cd00032">
    <property type="entry name" value="CASc"/>
    <property type="match status" value="1"/>
</dbReference>
<sequence>MQKIAVKEGLCGSFGTLEYLSVMTGATKVVVEQIPRGKKKGIMSDARVHPDSPLSAQVRGYGLLDFKVVPCTEDFKSETLAKESVYTMCTYPRGSSLIISNITFTTMPDRKGGNVDLINIRNLLEGLSLETSILKDQTAQEMKNELLKFSKRKEHAERDCCVVVTMTHGKEDHIYGTDGDAVPLATIFSMFDNDSCPSLSGKPKLFFVQACQGDKTGGNRHQAVEYSDGYQLTSSDTPVPPVWKSDMFIAYPSPWGYQSVRTEDGSPFLGAITKVFSEHAKDTNLFDMMTMVNREVSDASKGLVQPEVHSTLRKQLYFFPGDAGQTYSLAWKILRSMKPYMMAREFMIMIMMMLVMLMINLLATYSISATDHDVPPSIPVAPLTIHSYAIGTEGRVIQEAGGVELIFPKGCVSEERVVSVEVDVIPVNDFINRKFMAMSAVLTVKQSRNTPFLQPVTVTLPWMWRKYASKQQVNTTLMHFQPNRGWAVFSAHLQEADHTVTFKTFHFQSYFLVQTLNDAVHFVEKIWKGYAEDKVHLSIIPNSTTREITMLCTHKLQDQQEFFYITEEQLKHQFKQQVYMKSNEKIKAMITEESDIEIEKYDIPRGGITFYFPPATANRYSLRLKKREEASEKGVYEGSIQFDRVQSDGHTSAGTMEEAINNALIYLRPRSEAMAHTDDSLSSKGLAPAFIDPHDVAQNFDKVVKSVGTSWKELALKLGLSYEAVQVIDQNVKLKDDFDKCRDALYQWRQINGKKATLEVLKDALSQIDMNSVRDEL</sequence>
<protein>
    <submittedName>
        <fullName evidence="8">Uncharacterized protein LOC118422822</fullName>
    </submittedName>
</protein>
<comment type="similarity">
    <text evidence="1 2">Belongs to the peptidase C14A family.</text>
</comment>
<keyword evidence="7" id="KW-1185">Reference proteome</keyword>
<dbReference type="InterPro" id="IPR002138">
    <property type="entry name" value="Pept_C14_p10"/>
</dbReference>
<dbReference type="GO" id="GO:0006508">
    <property type="term" value="P:proteolysis"/>
    <property type="evidence" value="ECO:0007669"/>
    <property type="project" value="InterPro"/>
</dbReference>
<keyword evidence="3" id="KW-0472">Membrane</keyword>
<dbReference type="Proteomes" id="UP000001554">
    <property type="component" value="Chromosome 9"/>
</dbReference>
<dbReference type="PANTHER" id="PTHR10454">
    <property type="entry name" value="CASPASE"/>
    <property type="match status" value="1"/>
</dbReference>
<feature type="domain" description="Caspase family p20" evidence="6">
    <location>
        <begin position="92"/>
        <end position="215"/>
    </location>
</feature>
<dbReference type="CDD" id="cd01670">
    <property type="entry name" value="Death"/>
    <property type="match status" value="1"/>
</dbReference>
<evidence type="ECO:0000259" key="5">
    <source>
        <dbReference type="PROSITE" id="PS50207"/>
    </source>
</evidence>
<evidence type="ECO:0000259" key="4">
    <source>
        <dbReference type="PROSITE" id="PS50017"/>
    </source>
</evidence>
<dbReference type="GO" id="GO:0006915">
    <property type="term" value="P:apoptotic process"/>
    <property type="evidence" value="ECO:0000318"/>
    <property type="project" value="GO_Central"/>
</dbReference>
<dbReference type="SUPFAM" id="SSF47986">
    <property type="entry name" value="DEATH domain"/>
    <property type="match status" value="1"/>
</dbReference>
<dbReference type="Gene3D" id="2.60.220.30">
    <property type="match status" value="1"/>
</dbReference>
<keyword evidence="3" id="KW-1133">Transmembrane helix</keyword>
<dbReference type="InterPro" id="IPR011600">
    <property type="entry name" value="Pept_C14_caspase"/>
</dbReference>
<dbReference type="OrthoDB" id="6097640at2759"/>
<feature type="domain" description="Death" evidence="4">
    <location>
        <begin position="707"/>
        <end position="777"/>
    </location>
</feature>
<proteinExistence type="inferred from homology"/>
<dbReference type="GO" id="GO:0004197">
    <property type="term" value="F:cysteine-type endopeptidase activity"/>
    <property type="evidence" value="ECO:0000318"/>
    <property type="project" value="GO_Central"/>
</dbReference>
<dbReference type="InterPro" id="IPR033139">
    <property type="entry name" value="Caspase_cys_AS"/>
</dbReference>
<dbReference type="InterPro" id="IPR002398">
    <property type="entry name" value="Pept_C14"/>
</dbReference>
<dbReference type="GeneID" id="118422822"/>
<dbReference type="Gene3D" id="3.40.50.1460">
    <property type="match status" value="1"/>
</dbReference>
<dbReference type="PROSITE" id="PS50208">
    <property type="entry name" value="CASPASE_P20"/>
    <property type="match status" value="1"/>
</dbReference>
<evidence type="ECO:0000313" key="8">
    <source>
        <dbReference type="RefSeq" id="XP_035686494.1"/>
    </source>
</evidence>
<dbReference type="Pfam" id="PF00531">
    <property type="entry name" value="Death"/>
    <property type="match status" value="1"/>
</dbReference>
<dbReference type="GO" id="GO:0005737">
    <property type="term" value="C:cytoplasm"/>
    <property type="evidence" value="ECO:0000318"/>
    <property type="project" value="GO_Central"/>
</dbReference>
<dbReference type="GO" id="GO:0007165">
    <property type="term" value="P:signal transduction"/>
    <property type="evidence" value="ECO:0007669"/>
    <property type="project" value="InterPro"/>
</dbReference>
<evidence type="ECO:0000313" key="7">
    <source>
        <dbReference type="Proteomes" id="UP000001554"/>
    </source>
</evidence>
<dbReference type="SMART" id="SM00115">
    <property type="entry name" value="CASc"/>
    <property type="match status" value="1"/>
</dbReference>
<dbReference type="PROSITE" id="PS50017">
    <property type="entry name" value="DEATH_DOMAIN"/>
    <property type="match status" value="1"/>
</dbReference>
<organism evidence="7 8">
    <name type="scientific">Branchiostoma floridae</name>
    <name type="common">Florida lancelet</name>
    <name type="synonym">Amphioxus</name>
    <dbReference type="NCBI Taxonomy" id="7739"/>
    <lineage>
        <taxon>Eukaryota</taxon>
        <taxon>Metazoa</taxon>
        <taxon>Chordata</taxon>
        <taxon>Cephalochordata</taxon>
        <taxon>Leptocardii</taxon>
        <taxon>Amphioxiformes</taxon>
        <taxon>Branchiostomatidae</taxon>
        <taxon>Branchiostoma</taxon>
    </lineage>
</organism>
<evidence type="ECO:0000256" key="1">
    <source>
        <dbReference type="ARBA" id="ARBA00010134"/>
    </source>
</evidence>
<dbReference type="KEGG" id="bfo:118422822"/>
<feature type="domain" description="Caspase family p10" evidence="5">
    <location>
        <begin position="244"/>
        <end position="320"/>
    </location>
</feature>
<evidence type="ECO:0000256" key="2">
    <source>
        <dbReference type="RuleBase" id="RU003971"/>
    </source>
</evidence>
<accession>A0A9J7N1I8</accession>
<dbReference type="PROSITE" id="PS01122">
    <property type="entry name" value="CASPASE_CYS"/>
    <property type="match status" value="1"/>
</dbReference>
<dbReference type="InterPro" id="IPR015917">
    <property type="entry name" value="Pept_C14A"/>
</dbReference>
<reference evidence="7" key="1">
    <citation type="journal article" date="2020" name="Nat. Ecol. Evol.">
        <title>Deeply conserved synteny resolves early events in vertebrate evolution.</title>
        <authorList>
            <person name="Simakov O."/>
            <person name="Marletaz F."/>
            <person name="Yue J.X."/>
            <person name="O'Connell B."/>
            <person name="Jenkins J."/>
            <person name="Brandt A."/>
            <person name="Calef R."/>
            <person name="Tung C.H."/>
            <person name="Huang T.K."/>
            <person name="Schmutz J."/>
            <person name="Satoh N."/>
            <person name="Yu J.K."/>
            <person name="Putnam N.H."/>
            <person name="Green R.E."/>
            <person name="Rokhsar D.S."/>
        </authorList>
    </citation>
    <scope>NUCLEOTIDE SEQUENCE [LARGE SCALE GENOMIC DNA]</scope>
    <source>
        <strain evidence="7">S238N-H82</strain>
    </source>
</reference>
<dbReference type="InterPro" id="IPR001309">
    <property type="entry name" value="Pept_C14_p20"/>
</dbReference>
<dbReference type="Pfam" id="PF00656">
    <property type="entry name" value="Peptidase_C14"/>
    <property type="match status" value="1"/>
</dbReference>
<dbReference type="SMART" id="SM00005">
    <property type="entry name" value="DEATH"/>
    <property type="match status" value="1"/>
</dbReference>